<evidence type="ECO:0000313" key="5">
    <source>
        <dbReference type="Proteomes" id="UP000316706"/>
    </source>
</evidence>
<feature type="compositionally biased region" description="Gly residues" evidence="1">
    <location>
        <begin position="272"/>
        <end position="281"/>
    </location>
</feature>
<dbReference type="PANTHER" id="PTHR30388:SF6">
    <property type="entry name" value="XANTHINE DEHYDROGENASE SUBUNIT A-RELATED"/>
    <property type="match status" value="1"/>
</dbReference>
<comment type="caution">
    <text evidence="4">The sequence shown here is derived from an EMBL/GenBank/DDBJ whole genome shotgun (WGS) entry which is preliminary data.</text>
</comment>
<feature type="compositionally biased region" description="Basic and acidic residues" evidence="1">
    <location>
        <begin position="242"/>
        <end position="252"/>
    </location>
</feature>
<dbReference type="AlphaFoldDB" id="A0A543IJK5"/>
<keyword evidence="5" id="KW-1185">Reference proteome</keyword>
<accession>A0A543IJK5</accession>
<feature type="region of interest" description="Disordered" evidence="1">
    <location>
        <begin position="242"/>
        <end position="281"/>
    </location>
</feature>
<dbReference type="OrthoDB" id="5242066at2"/>
<evidence type="ECO:0000256" key="1">
    <source>
        <dbReference type="SAM" id="MobiDB-lite"/>
    </source>
</evidence>
<dbReference type="InterPro" id="IPR003777">
    <property type="entry name" value="XdhC_CoxI"/>
</dbReference>
<dbReference type="Proteomes" id="UP000316706">
    <property type="component" value="Unassembled WGS sequence"/>
</dbReference>
<dbReference type="InterPro" id="IPR027051">
    <property type="entry name" value="XdhC_Rossmann_dom"/>
</dbReference>
<evidence type="ECO:0000259" key="3">
    <source>
        <dbReference type="Pfam" id="PF13478"/>
    </source>
</evidence>
<feature type="domain" description="XdhC- CoxI" evidence="2">
    <location>
        <begin position="13"/>
        <end position="78"/>
    </location>
</feature>
<dbReference type="Gene3D" id="3.40.50.720">
    <property type="entry name" value="NAD(P)-binding Rossmann-like Domain"/>
    <property type="match status" value="1"/>
</dbReference>
<dbReference type="Pfam" id="PF02625">
    <property type="entry name" value="XdhC_CoxI"/>
    <property type="match status" value="1"/>
</dbReference>
<sequence>MNGTTEHKTAELRSRRTPYVLATVVRAERPTSAKTGDRALVLPDGTMEGFVGGECAESAVRDQALRLLRSGESTLLRITPDADYAPSRSAGGAGGRPAGDMEGLVTVSNPCLSGGTLDVFLETVIPPALVHVYGDGPVARAIVDVGRAAGFDARPAGTADPPAPDAAAVVVATHGRDEEAVLTAALKAGVPYIGLIASRRRGAAVTSALEHGDRVHTPAGLDIGARTAPEIALSVLAEITAERPALDRDPARPGRTGPGAEPGAEHGAEHGSAGGHGHCCA</sequence>
<evidence type="ECO:0000313" key="4">
    <source>
        <dbReference type="EMBL" id="TQM70757.1"/>
    </source>
</evidence>
<organism evidence="4 5">
    <name type="scientific">Actinomadura hallensis</name>
    <dbReference type="NCBI Taxonomy" id="337895"/>
    <lineage>
        <taxon>Bacteria</taxon>
        <taxon>Bacillati</taxon>
        <taxon>Actinomycetota</taxon>
        <taxon>Actinomycetes</taxon>
        <taxon>Streptosporangiales</taxon>
        <taxon>Thermomonosporaceae</taxon>
        <taxon>Actinomadura</taxon>
    </lineage>
</organism>
<dbReference type="PANTHER" id="PTHR30388">
    <property type="entry name" value="ALDEHYDE OXIDOREDUCTASE MOLYBDENUM COFACTOR ASSEMBLY PROTEIN"/>
    <property type="match status" value="1"/>
</dbReference>
<evidence type="ECO:0000259" key="2">
    <source>
        <dbReference type="Pfam" id="PF02625"/>
    </source>
</evidence>
<dbReference type="Pfam" id="PF13478">
    <property type="entry name" value="XdhC_C"/>
    <property type="match status" value="1"/>
</dbReference>
<proteinExistence type="predicted"/>
<name>A0A543IJK5_9ACTN</name>
<dbReference type="RefSeq" id="WP_141971827.1">
    <property type="nucleotide sequence ID" value="NZ_VFPO01000001.1"/>
</dbReference>
<reference evidence="4 5" key="1">
    <citation type="submission" date="2019-06" db="EMBL/GenBank/DDBJ databases">
        <title>Sequencing the genomes of 1000 actinobacteria strains.</title>
        <authorList>
            <person name="Klenk H.-P."/>
        </authorList>
    </citation>
    <scope>NUCLEOTIDE SEQUENCE [LARGE SCALE GENOMIC DNA]</scope>
    <source>
        <strain evidence="4 5">DSM 45043</strain>
    </source>
</reference>
<protein>
    <submittedName>
        <fullName evidence="4">Xanthine dehydrogenase accessory factor</fullName>
    </submittedName>
</protein>
<dbReference type="EMBL" id="VFPO01000001">
    <property type="protein sequence ID" value="TQM70757.1"/>
    <property type="molecule type" value="Genomic_DNA"/>
</dbReference>
<feature type="domain" description="XdhC Rossmann" evidence="3">
    <location>
        <begin position="131"/>
        <end position="239"/>
    </location>
</feature>
<gene>
    <name evidence="4" type="ORF">FHX41_4493</name>
</gene>
<dbReference type="InterPro" id="IPR052698">
    <property type="entry name" value="MoCofactor_Util/Proc"/>
</dbReference>